<dbReference type="RefSeq" id="WP_191189569.1">
    <property type="nucleotide sequence ID" value="NZ_JACWMY010000006.1"/>
</dbReference>
<gene>
    <name evidence="18" type="ORF">IDJ77_13910</name>
</gene>
<dbReference type="PANTHER" id="PTHR32552:SF68">
    <property type="entry name" value="FERRICHROME OUTER MEMBRANE TRANSPORTER_PHAGE RECEPTOR"/>
    <property type="match status" value="1"/>
</dbReference>
<name>A0ABR7WRI7_9SPHI</name>
<keyword evidence="10 15" id="KW-0798">TonB box</keyword>
<evidence type="ECO:0000256" key="11">
    <source>
        <dbReference type="ARBA" id="ARBA00023136"/>
    </source>
</evidence>
<evidence type="ECO:0000256" key="10">
    <source>
        <dbReference type="ARBA" id="ARBA00023077"/>
    </source>
</evidence>
<comment type="similarity">
    <text evidence="2 14 15">Belongs to the TonB-dependent receptor family.</text>
</comment>
<evidence type="ECO:0000256" key="15">
    <source>
        <dbReference type="RuleBase" id="RU003357"/>
    </source>
</evidence>
<comment type="caution">
    <text evidence="18">The sequence shown here is derived from an EMBL/GenBank/DDBJ whole genome shotgun (WGS) entry which is preliminary data.</text>
</comment>
<dbReference type="InterPro" id="IPR012910">
    <property type="entry name" value="Plug_dom"/>
</dbReference>
<keyword evidence="5" id="KW-0410">Iron transport</keyword>
<evidence type="ECO:0000256" key="6">
    <source>
        <dbReference type="ARBA" id="ARBA00022692"/>
    </source>
</evidence>
<dbReference type="Gene3D" id="2.170.130.10">
    <property type="entry name" value="TonB-dependent receptor, plug domain"/>
    <property type="match status" value="1"/>
</dbReference>
<dbReference type="NCBIfam" id="TIGR01783">
    <property type="entry name" value="TonB-siderophor"/>
    <property type="match status" value="1"/>
</dbReference>
<comment type="subcellular location">
    <subcellularLocation>
        <location evidence="1 14">Cell outer membrane</location>
        <topology evidence="1 14">Multi-pass membrane protein</topology>
    </subcellularLocation>
</comment>
<keyword evidence="19" id="KW-1185">Reference proteome</keyword>
<keyword evidence="11 14" id="KW-0472">Membrane</keyword>
<evidence type="ECO:0000256" key="3">
    <source>
        <dbReference type="ARBA" id="ARBA00022448"/>
    </source>
</evidence>
<evidence type="ECO:0000256" key="1">
    <source>
        <dbReference type="ARBA" id="ARBA00004571"/>
    </source>
</evidence>
<dbReference type="InterPro" id="IPR037066">
    <property type="entry name" value="Plug_dom_sf"/>
</dbReference>
<dbReference type="Gene3D" id="2.40.170.20">
    <property type="entry name" value="TonB-dependent receptor, beta-barrel domain"/>
    <property type="match status" value="1"/>
</dbReference>
<evidence type="ECO:0000259" key="17">
    <source>
        <dbReference type="Pfam" id="PF07715"/>
    </source>
</evidence>
<organism evidence="18 19">
    <name type="scientific">Mucilaginibacter pankratovii</name>
    <dbReference type="NCBI Taxonomy" id="2772110"/>
    <lineage>
        <taxon>Bacteria</taxon>
        <taxon>Pseudomonadati</taxon>
        <taxon>Bacteroidota</taxon>
        <taxon>Sphingobacteriia</taxon>
        <taxon>Sphingobacteriales</taxon>
        <taxon>Sphingobacteriaceae</taxon>
        <taxon>Mucilaginibacter</taxon>
    </lineage>
</organism>
<reference evidence="18 19" key="1">
    <citation type="submission" date="2020-09" db="EMBL/GenBank/DDBJ databases">
        <title>Novel species of Mucilaginibacter isolated from a glacier on the Tibetan Plateau.</title>
        <authorList>
            <person name="Liu Q."/>
            <person name="Xin Y.-H."/>
        </authorList>
    </citation>
    <scope>NUCLEOTIDE SEQUENCE [LARGE SCALE GENOMIC DNA]</scope>
    <source>
        <strain evidence="18 19">ZT4R22</strain>
    </source>
</reference>
<dbReference type="InterPro" id="IPR036942">
    <property type="entry name" value="Beta-barrel_TonB_sf"/>
</dbReference>
<feature type="domain" description="TonB-dependent receptor plug" evidence="17">
    <location>
        <begin position="136"/>
        <end position="236"/>
    </location>
</feature>
<dbReference type="Pfam" id="PF13715">
    <property type="entry name" value="CarbopepD_reg_2"/>
    <property type="match status" value="1"/>
</dbReference>
<dbReference type="PANTHER" id="PTHR32552">
    <property type="entry name" value="FERRICHROME IRON RECEPTOR-RELATED"/>
    <property type="match status" value="1"/>
</dbReference>
<keyword evidence="7" id="KW-0732">Signal</keyword>
<evidence type="ECO:0000256" key="5">
    <source>
        <dbReference type="ARBA" id="ARBA00022496"/>
    </source>
</evidence>
<accession>A0ABR7WRI7</accession>
<keyword evidence="8" id="KW-0408">Iron</keyword>
<evidence type="ECO:0000256" key="7">
    <source>
        <dbReference type="ARBA" id="ARBA00022729"/>
    </source>
</evidence>
<dbReference type="InterPro" id="IPR010105">
    <property type="entry name" value="TonB_sidphr_rcpt"/>
</dbReference>
<dbReference type="SUPFAM" id="SSF49452">
    <property type="entry name" value="Starch-binding domain-like"/>
    <property type="match status" value="1"/>
</dbReference>
<proteinExistence type="inferred from homology"/>
<keyword evidence="6 14" id="KW-0812">Transmembrane</keyword>
<protein>
    <submittedName>
        <fullName evidence="18">TonB-dependent receptor</fullName>
    </submittedName>
</protein>
<keyword evidence="9" id="KW-0406">Ion transport</keyword>
<dbReference type="PROSITE" id="PS52016">
    <property type="entry name" value="TONB_DEPENDENT_REC_3"/>
    <property type="match status" value="1"/>
</dbReference>
<evidence type="ECO:0000256" key="13">
    <source>
        <dbReference type="ARBA" id="ARBA00023237"/>
    </source>
</evidence>
<evidence type="ECO:0000256" key="12">
    <source>
        <dbReference type="ARBA" id="ARBA00023170"/>
    </source>
</evidence>
<evidence type="ECO:0000256" key="8">
    <source>
        <dbReference type="ARBA" id="ARBA00023004"/>
    </source>
</evidence>
<dbReference type="Proteomes" id="UP000606600">
    <property type="component" value="Unassembled WGS sequence"/>
</dbReference>
<dbReference type="InterPro" id="IPR039426">
    <property type="entry name" value="TonB-dep_rcpt-like"/>
</dbReference>
<dbReference type="SUPFAM" id="SSF56935">
    <property type="entry name" value="Porins"/>
    <property type="match status" value="1"/>
</dbReference>
<evidence type="ECO:0000313" key="19">
    <source>
        <dbReference type="Proteomes" id="UP000606600"/>
    </source>
</evidence>
<evidence type="ECO:0000256" key="4">
    <source>
        <dbReference type="ARBA" id="ARBA00022452"/>
    </source>
</evidence>
<dbReference type="InterPro" id="IPR013784">
    <property type="entry name" value="Carb-bd-like_fold"/>
</dbReference>
<dbReference type="EMBL" id="JACWMY010000006">
    <property type="protein sequence ID" value="MBD1364913.1"/>
    <property type="molecule type" value="Genomic_DNA"/>
</dbReference>
<dbReference type="Pfam" id="PF07715">
    <property type="entry name" value="Plug"/>
    <property type="match status" value="1"/>
</dbReference>
<evidence type="ECO:0000256" key="2">
    <source>
        <dbReference type="ARBA" id="ARBA00009810"/>
    </source>
</evidence>
<dbReference type="CDD" id="cd01347">
    <property type="entry name" value="ligand_gated_channel"/>
    <property type="match status" value="1"/>
</dbReference>
<keyword evidence="13 14" id="KW-0998">Cell outer membrane</keyword>
<evidence type="ECO:0000256" key="14">
    <source>
        <dbReference type="PROSITE-ProRule" id="PRU01360"/>
    </source>
</evidence>
<dbReference type="Pfam" id="PF00593">
    <property type="entry name" value="TonB_dep_Rec_b-barrel"/>
    <property type="match status" value="1"/>
</dbReference>
<dbReference type="Gene3D" id="2.60.40.1120">
    <property type="entry name" value="Carboxypeptidase-like, regulatory domain"/>
    <property type="match status" value="1"/>
</dbReference>
<evidence type="ECO:0000313" key="18">
    <source>
        <dbReference type="EMBL" id="MBD1364913.1"/>
    </source>
</evidence>
<keyword evidence="12 18" id="KW-0675">Receptor</keyword>
<keyword evidence="3 14" id="KW-0813">Transport</keyword>
<sequence length="833" mass="90605">MKKLYPILLLILSINLYAPLLLAQSKTGNVAGTVKTSDGKPAAYVSVGLAGTNKGTTADEDGKYELKNIKPGSYTLKVSFVGLKTQESPVTVTAGNTSRLNFNLTESASQLTEVVITGSQTLNKPVSLGKANIRPLDLPQSTGVISSTVIADQQAVRLGDVLKNVSGVSLTQTRNGVAETFSARGYSIGVAGSGGSIFKNGIISNTQGFPDASTLESIEVLKGSSALLYGNVSGGVVINMVTKKPRFDWGGSVSMLLGSYNQYKPTLDIYGPITKNLAFRVVGTHEDANSYRDVVNTHRTYINPSLLYKIGQKTDVLFQFDYLKSDLVPDAGVGIPNNRITVTEVPNEPRNRFIYPNWAYNNTKQTAGYLTVNHKFNDNWKLNAIGAIQNTRVNGFGVGVPTTIAANGDWNRALSAVKSGEKDYSAQLNLNGSFKTGRFQHQLLFGTDFTRIVTEGNTFKYTSAAGVIGTAYDKINIYDPATFNVRNDIPSITDTARTITPQNRAGIYIQDLISLTSKFKVLAGVRWSYQKAIQSTIFNYDKQLERRGTAADKTDKAFSPKVALIYQPQQTTSVYASYTNNFTINTGTDIFGNNLKPSYINQYELGMKNEFLNGRLSANVSLYRIQNSNLAQTALVDQNGNPNTNTNVRQLNGETTSDGFEVDVNGALSKNFYFIAGYGYNFMRYTNTTGARGSQVEGERLINNPAHTANGSIFYTFDKGSIKGFKLGASAFYTGKRMGGNNNTVGYDPGELNSTVTRNPTTGVDVKSSSYNALLPLKGFATVDLSAGYSFKHVSVLAKVSNIFDTMNYIVHDRYSLNPIPPRMFAATLGYKF</sequence>
<evidence type="ECO:0000256" key="9">
    <source>
        <dbReference type="ARBA" id="ARBA00023065"/>
    </source>
</evidence>
<keyword evidence="4 14" id="KW-1134">Transmembrane beta strand</keyword>
<evidence type="ECO:0000259" key="16">
    <source>
        <dbReference type="Pfam" id="PF00593"/>
    </source>
</evidence>
<dbReference type="InterPro" id="IPR000531">
    <property type="entry name" value="Beta-barrel_TonB"/>
</dbReference>
<feature type="domain" description="TonB-dependent receptor-like beta-barrel" evidence="16">
    <location>
        <begin position="312"/>
        <end position="803"/>
    </location>
</feature>